<accession>M5S9M0</accession>
<dbReference type="STRING" id="1263868.RESH_05068"/>
<dbReference type="EMBL" id="ANOF01000160">
    <property type="protein sequence ID" value="EMI24347.1"/>
    <property type="molecule type" value="Genomic_DNA"/>
</dbReference>
<dbReference type="AlphaFoldDB" id="M5S9M0"/>
<organism evidence="1 2">
    <name type="scientific">Rhodopirellula europaea SH398</name>
    <dbReference type="NCBI Taxonomy" id="1263868"/>
    <lineage>
        <taxon>Bacteria</taxon>
        <taxon>Pseudomonadati</taxon>
        <taxon>Planctomycetota</taxon>
        <taxon>Planctomycetia</taxon>
        <taxon>Pirellulales</taxon>
        <taxon>Pirellulaceae</taxon>
        <taxon>Rhodopirellula</taxon>
    </lineage>
</organism>
<comment type="caution">
    <text evidence="1">The sequence shown here is derived from an EMBL/GenBank/DDBJ whole genome shotgun (WGS) entry which is preliminary data.</text>
</comment>
<name>M5S9M0_9BACT</name>
<proteinExistence type="predicted"/>
<reference evidence="1 2" key="1">
    <citation type="journal article" date="2013" name="Mar. Genomics">
        <title>Expression of sulfatases in Rhodopirellula baltica and the diversity of sulfatases in the genus Rhodopirellula.</title>
        <authorList>
            <person name="Wegner C.E."/>
            <person name="Richter-Heitmann T."/>
            <person name="Klindworth A."/>
            <person name="Klockow C."/>
            <person name="Richter M."/>
            <person name="Achstetter T."/>
            <person name="Glockner F.O."/>
            <person name="Harder J."/>
        </authorList>
    </citation>
    <scope>NUCLEOTIDE SEQUENCE [LARGE SCALE GENOMIC DNA]</scope>
    <source>
        <strain evidence="1 2">SH398</strain>
    </source>
</reference>
<protein>
    <submittedName>
        <fullName evidence="1">Uncharacterized protein</fullName>
    </submittedName>
</protein>
<sequence>MFSAFAPIAKEEADGLIPELEIKALKKRIANPDLWEISRCFGHVTFFFFTDEQVKKHEGKKDEYAAMYFELLKPHDEFGYLKRIQFKINFDSKQNFDNNFESNWYYYYK</sequence>
<evidence type="ECO:0000313" key="2">
    <source>
        <dbReference type="Proteomes" id="UP000011996"/>
    </source>
</evidence>
<evidence type="ECO:0000313" key="1">
    <source>
        <dbReference type="EMBL" id="EMI24347.1"/>
    </source>
</evidence>
<gene>
    <name evidence="1" type="ORF">RESH_05068</name>
</gene>
<dbReference type="Proteomes" id="UP000011996">
    <property type="component" value="Unassembled WGS sequence"/>
</dbReference>
<dbReference type="PATRIC" id="fig|1263868.3.peg.5509"/>